<keyword evidence="1" id="KW-0812">Transmembrane</keyword>
<keyword evidence="1" id="KW-0472">Membrane</keyword>
<dbReference type="EMBL" id="UINC01001534">
    <property type="protein sequence ID" value="SUZ83057.1"/>
    <property type="molecule type" value="Genomic_DNA"/>
</dbReference>
<accession>A0A381QZH8</accession>
<feature type="transmembrane region" description="Helical" evidence="1">
    <location>
        <begin position="70"/>
        <end position="90"/>
    </location>
</feature>
<evidence type="ECO:0000256" key="1">
    <source>
        <dbReference type="SAM" id="Phobius"/>
    </source>
</evidence>
<feature type="transmembrane region" description="Helical" evidence="1">
    <location>
        <begin position="142"/>
        <end position="164"/>
    </location>
</feature>
<feature type="transmembrane region" description="Helical" evidence="1">
    <location>
        <begin position="111"/>
        <end position="130"/>
    </location>
</feature>
<sequence length="560" mass="65381">MRESVNLRQAFSRILLALLTRSRSQYAALMVFSGMLLADSLFRIYLFPLYNNFLLKIGANPVWSDLDVGFAPIVWLSFFAIILGSLTIVITFASQNVPKLIDLYMDHWPSLFFVWWAAACLIHAFTIKIFSEAGVEIVSSLIFNYHVLLAVSLVIGFPFVLSILKSTKTSNVIENLLEGSYAKFKRLAKKGPTGIISQEEHAKIQYQLFEELNQLMDLLVFVPYKEPKSQIIEGIGELLRYYVKLKPKFPEDFYKIDQQIRDDISFRTLKSLLAEVEKSHTFYEQKSFRMIGNVYNVFLDNGEFDLSTLCVEQLSQVGKTAMECDDQELIEVITVRLNTYFRFALKHGQHNNEPRNLYNLVFHYGQFLSYLVEHRQVDRVKTCIGYFVFYGQQCFNAIPRARSLAFILDILASEMQKLMQIIYQNNWERKLQQELLQKFLLFDNFQDMDKEIAIQFFSQNHGIRLLHIGLALFYLNQNEKEFAETIAKDTLQDLLLLGEPLFSKTMDTIFARLQYSGAKFWEDTDRGNVNIYYTPYQYEIEYFKKLQVKFKLESQKKIPA</sequence>
<proteinExistence type="predicted"/>
<keyword evidence="1" id="KW-1133">Transmembrane helix</keyword>
<gene>
    <name evidence="2" type="ORF">METZ01_LOCUS35911</name>
</gene>
<dbReference type="AlphaFoldDB" id="A0A381QZH8"/>
<protein>
    <submittedName>
        <fullName evidence="2">Uncharacterized protein</fullName>
    </submittedName>
</protein>
<reference evidence="2" key="1">
    <citation type="submission" date="2018-05" db="EMBL/GenBank/DDBJ databases">
        <authorList>
            <person name="Lanie J.A."/>
            <person name="Ng W.-L."/>
            <person name="Kazmierczak K.M."/>
            <person name="Andrzejewski T.M."/>
            <person name="Davidsen T.M."/>
            <person name="Wayne K.J."/>
            <person name="Tettelin H."/>
            <person name="Glass J.I."/>
            <person name="Rusch D."/>
            <person name="Podicherti R."/>
            <person name="Tsui H.-C.T."/>
            <person name="Winkler M.E."/>
        </authorList>
    </citation>
    <scope>NUCLEOTIDE SEQUENCE</scope>
</reference>
<feature type="transmembrane region" description="Helical" evidence="1">
    <location>
        <begin position="26"/>
        <end position="50"/>
    </location>
</feature>
<evidence type="ECO:0000313" key="2">
    <source>
        <dbReference type="EMBL" id="SUZ83057.1"/>
    </source>
</evidence>
<name>A0A381QZH8_9ZZZZ</name>
<organism evidence="2">
    <name type="scientific">marine metagenome</name>
    <dbReference type="NCBI Taxonomy" id="408172"/>
    <lineage>
        <taxon>unclassified sequences</taxon>
        <taxon>metagenomes</taxon>
        <taxon>ecological metagenomes</taxon>
    </lineage>
</organism>